<protein>
    <submittedName>
        <fullName evidence="3">Zinc finger (C2H2 type, AN1-like) family protein</fullName>
    </submittedName>
</protein>
<dbReference type="PROSITE" id="PS50157">
    <property type="entry name" value="ZINC_FINGER_C2H2_2"/>
    <property type="match status" value="2"/>
</dbReference>
<reference evidence="3 4" key="1">
    <citation type="submission" date="2019-07" db="EMBL/GenBank/DDBJ databases">
        <title>De Novo Assembly of kiwifruit Actinidia rufa.</title>
        <authorList>
            <person name="Sugita-Konishi S."/>
            <person name="Sato K."/>
            <person name="Mori E."/>
            <person name="Abe Y."/>
            <person name="Kisaki G."/>
            <person name="Hamano K."/>
            <person name="Suezawa K."/>
            <person name="Otani M."/>
            <person name="Fukuda T."/>
            <person name="Manabe T."/>
            <person name="Gomi K."/>
            <person name="Tabuchi M."/>
            <person name="Akimitsu K."/>
            <person name="Kataoka I."/>
        </authorList>
    </citation>
    <scope>NUCLEOTIDE SEQUENCE [LARGE SCALE GENOMIC DNA]</scope>
    <source>
        <strain evidence="4">cv. Fuchu</strain>
    </source>
</reference>
<feature type="domain" description="C2H2-type" evidence="2">
    <location>
        <begin position="61"/>
        <end position="89"/>
    </location>
</feature>
<evidence type="ECO:0000313" key="4">
    <source>
        <dbReference type="Proteomes" id="UP000585474"/>
    </source>
</evidence>
<keyword evidence="1" id="KW-0479">Metal-binding</keyword>
<dbReference type="InterPro" id="IPR036236">
    <property type="entry name" value="Znf_C2H2_sf"/>
</dbReference>
<gene>
    <name evidence="3" type="ORF">Acr_09g0001090</name>
</gene>
<dbReference type="InterPro" id="IPR013087">
    <property type="entry name" value="Znf_C2H2_type"/>
</dbReference>
<dbReference type="Gene3D" id="3.30.160.60">
    <property type="entry name" value="Classic Zinc Finger"/>
    <property type="match status" value="1"/>
</dbReference>
<feature type="domain" description="C2H2-type" evidence="2">
    <location>
        <begin position="99"/>
        <end position="127"/>
    </location>
</feature>
<dbReference type="Pfam" id="PF00096">
    <property type="entry name" value="zf-C2H2"/>
    <property type="match status" value="1"/>
</dbReference>
<name>A0A7J0F503_9ERIC</name>
<keyword evidence="1" id="KW-0863">Zinc-finger</keyword>
<dbReference type="SUPFAM" id="SSF57667">
    <property type="entry name" value="beta-beta-alpha zinc fingers"/>
    <property type="match status" value="1"/>
</dbReference>
<evidence type="ECO:0000256" key="1">
    <source>
        <dbReference type="PROSITE-ProRule" id="PRU00042"/>
    </source>
</evidence>
<proteinExistence type="predicted"/>
<keyword evidence="1" id="KW-0862">Zinc</keyword>
<dbReference type="SMART" id="SM00355">
    <property type="entry name" value="ZnF_C2H2"/>
    <property type="match status" value="2"/>
</dbReference>
<keyword evidence="4" id="KW-1185">Reference proteome</keyword>
<dbReference type="OrthoDB" id="654211at2759"/>
<organism evidence="3 4">
    <name type="scientific">Actinidia rufa</name>
    <dbReference type="NCBI Taxonomy" id="165716"/>
    <lineage>
        <taxon>Eukaryota</taxon>
        <taxon>Viridiplantae</taxon>
        <taxon>Streptophyta</taxon>
        <taxon>Embryophyta</taxon>
        <taxon>Tracheophyta</taxon>
        <taxon>Spermatophyta</taxon>
        <taxon>Magnoliopsida</taxon>
        <taxon>eudicotyledons</taxon>
        <taxon>Gunneridae</taxon>
        <taxon>Pentapetalae</taxon>
        <taxon>asterids</taxon>
        <taxon>Ericales</taxon>
        <taxon>Actinidiaceae</taxon>
        <taxon>Actinidia</taxon>
    </lineage>
</organism>
<sequence>MGTPALPNLGKALLLRRMQADRFLALYLRLLPPGVLFRAPKLRRQGMEWAQAAAGGGNQVEQCPQCNMRFSSVTALVDHVEKVHERNGTQTGVMKVTIDVCPKCSKGFRDPVALVKHVERDHGGTSKA</sequence>
<dbReference type="PROSITE" id="PS00028">
    <property type="entry name" value="ZINC_FINGER_C2H2_1"/>
    <property type="match status" value="2"/>
</dbReference>
<dbReference type="GO" id="GO:0008270">
    <property type="term" value="F:zinc ion binding"/>
    <property type="evidence" value="ECO:0007669"/>
    <property type="project" value="UniProtKB-KW"/>
</dbReference>
<evidence type="ECO:0000259" key="2">
    <source>
        <dbReference type="PROSITE" id="PS50157"/>
    </source>
</evidence>
<evidence type="ECO:0000313" key="3">
    <source>
        <dbReference type="EMBL" id="GFY93663.1"/>
    </source>
</evidence>
<dbReference type="EMBL" id="BJWL01000009">
    <property type="protein sequence ID" value="GFY93663.1"/>
    <property type="molecule type" value="Genomic_DNA"/>
</dbReference>
<accession>A0A7J0F503</accession>
<dbReference type="AlphaFoldDB" id="A0A7J0F503"/>
<dbReference type="Proteomes" id="UP000585474">
    <property type="component" value="Unassembled WGS sequence"/>
</dbReference>
<comment type="caution">
    <text evidence="3">The sequence shown here is derived from an EMBL/GenBank/DDBJ whole genome shotgun (WGS) entry which is preliminary data.</text>
</comment>
<dbReference type="Pfam" id="PF13894">
    <property type="entry name" value="zf-C2H2_4"/>
    <property type="match status" value="1"/>
</dbReference>